<sequence>MLAFELKKLIGLMLMPIPLTLALMTCGILMLRVWPRMARLTLVTAAALLFLTSWAPVANRLVGVIEAEYAAFDLSQTVEVVVVLGGCHSSDQRVPPAAQLCSSSLYRLIEGLRILRANPQAELFVSGHARNDPVPHADMVAKIASDMGVEEGRIRRFPEPKDTGDEAEQMKPWLEGKRFALVTEASHLARAMWFFERHGLEPIPAPAIRLGSEQPDLSVQASNQLKSERAFYEVLGMLWQRLVALLG</sequence>
<feature type="transmembrane region" description="Helical" evidence="1">
    <location>
        <begin position="12"/>
        <end position="31"/>
    </location>
</feature>
<reference evidence="3 4" key="1">
    <citation type="submission" date="2021-03" db="EMBL/GenBank/DDBJ databases">
        <title>Genome sequencing of Marinobacter sp. LPB0319.</title>
        <authorList>
            <person name="Kim J."/>
        </authorList>
    </citation>
    <scope>NUCLEOTIDE SEQUENCE [LARGE SCALE GENOMIC DNA]</scope>
    <source>
        <strain evidence="3 4">LPB0319</strain>
    </source>
</reference>
<dbReference type="PANTHER" id="PTHR30336">
    <property type="entry name" value="INNER MEMBRANE PROTEIN, PROBABLE PERMEASE"/>
    <property type="match status" value="1"/>
</dbReference>
<evidence type="ECO:0000313" key="4">
    <source>
        <dbReference type="Proteomes" id="UP000663555"/>
    </source>
</evidence>
<feature type="transmembrane region" description="Helical" evidence="1">
    <location>
        <begin position="37"/>
        <end position="57"/>
    </location>
</feature>
<evidence type="ECO:0000313" key="3">
    <source>
        <dbReference type="EMBL" id="QSP94313.1"/>
    </source>
</evidence>
<evidence type="ECO:0000256" key="1">
    <source>
        <dbReference type="SAM" id="Phobius"/>
    </source>
</evidence>
<keyword evidence="4" id="KW-1185">Reference proteome</keyword>
<dbReference type="InterPro" id="IPR003848">
    <property type="entry name" value="DUF218"/>
</dbReference>
<protein>
    <submittedName>
        <fullName evidence="3">YdcF family protein</fullName>
    </submittedName>
</protein>
<keyword evidence="1" id="KW-1133">Transmembrane helix</keyword>
<organism evidence="3 4">
    <name type="scientific">Marinobacter salinisoli</name>
    <dbReference type="NCBI Taxonomy" id="2769486"/>
    <lineage>
        <taxon>Bacteria</taxon>
        <taxon>Pseudomonadati</taxon>
        <taxon>Pseudomonadota</taxon>
        <taxon>Gammaproteobacteria</taxon>
        <taxon>Pseudomonadales</taxon>
        <taxon>Marinobacteraceae</taxon>
        <taxon>Marinobacter</taxon>
    </lineage>
</organism>
<keyword evidence="1" id="KW-0472">Membrane</keyword>
<dbReference type="RefSeq" id="WP_206643534.1">
    <property type="nucleotide sequence ID" value="NZ_CP071247.1"/>
</dbReference>
<dbReference type="PANTHER" id="PTHR30336:SF4">
    <property type="entry name" value="ENVELOPE BIOGENESIS FACTOR ELYC"/>
    <property type="match status" value="1"/>
</dbReference>
<gene>
    <name evidence="3" type="ORF">LPB19_14175</name>
</gene>
<dbReference type="Proteomes" id="UP000663555">
    <property type="component" value="Chromosome"/>
</dbReference>
<proteinExistence type="predicted"/>
<name>A0ABX7MQ32_9GAMM</name>
<evidence type="ECO:0000259" key="2">
    <source>
        <dbReference type="Pfam" id="PF02698"/>
    </source>
</evidence>
<accession>A0ABX7MQ32</accession>
<dbReference type="EMBL" id="CP071247">
    <property type="protein sequence ID" value="QSP94313.1"/>
    <property type="molecule type" value="Genomic_DNA"/>
</dbReference>
<dbReference type="Pfam" id="PF02698">
    <property type="entry name" value="DUF218"/>
    <property type="match status" value="1"/>
</dbReference>
<dbReference type="CDD" id="cd06259">
    <property type="entry name" value="YdcF-like"/>
    <property type="match status" value="1"/>
</dbReference>
<feature type="domain" description="DUF218" evidence="2">
    <location>
        <begin position="80"/>
        <end position="236"/>
    </location>
</feature>
<dbReference type="InterPro" id="IPR051599">
    <property type="entry name" value="Cell_Envelope_Assoc"/>
</dbReference>
<keyword evidence="1" id="KW-0812">Transmembrane</keyword>